<dbReference type="Proteomes" id="UP000193144">
    <property type="component" value="Unassembled WGS sequence"/>
</dbReference>
<accession>A0A1Y1ZWW2</accession>
<keyword evidence="3" id="KW-1185">Reference proteome</keyword>
<comment type="caution">
    <text evidence="2">The sequence shown here is derived from an EMBL/GenBank/DDBJ whole genome shotgun (WGS) entry which is preliminary data.</text>
</comment>
<reference evidence="2 3" key="1">
    <citation type="submission" date="2016-07" db="EMBL/GenBank/DDBJ databases">
        <title>Pervasive Adenine N6-methylation of Active Genes in Fungi.</title>
        <authorList>
            <consortium name="DOE Joint Genome Institute"/>
            <person name="Mondo S.J."/>
            <person name="Dannebaum R.O."/>
            <person name="Kuo R.C."/>
            <person name="Labutti K."/>
            <person name="Haridas S."/>
            <person name="Kuo A."/>
            <person name="Salamov A."/>
            <person name="Ahrendt S.R."/>
            <person name="Lipzen A."/>
            <person name="Sullivan W."/>
            <person name="Andreopoulos W.B."/>
            <person name="Clum A."/>
            <person name="Lindquist E."/>
            <person name="Daum C."/>
            <person name="Ramamoorthy G.K."/>
            <person name="Gryganskyi A."/>
            <person name="Culley D."/>
            <person name="Magnuson J.K."/>
            <person name="James T.Y."/>
            <person name="O'Malley M.A."/>
            <person name="Stajich J.E."/>
            <person name="Spatafora J.W."/>
            <person name="Visel A."/>
            <person name="Grigoriev I.V."/>
        </authorList>
    </citation>
    <scope>NUCLEOTIDE SEQUENCE [LARGE SCALE GENOMIC DNA]</scope>
    <source>
        <strain evidence="2 3">CBS 115471</strain>
    </source>
</reference>
<dbReference type="EMBL" id="MCFA01000030">
    <property type="protein sequence ID" value="ORY14741.1"/>
    <property type="molecule type" value="Genomic_DNA"/>
</dbReference>
<feature type="compositionally biased region" description="Acidic residues" evidence="1">
    <location>
        <begin position="214"/>
        <end position="223"/>
    </location>
</feature>
<proteinExistence type="predicted"/>
<sequence>MTPPEQLDKLYAAMTLLTDLTAEFRLETERTKATMSTNPDDDMECMLKDLSLGYPAENKEFDSDECPESPTMQMIQKLASEEKEEWRAVLSTLAQCVETENAIHNAQHARQYLRGGHIMNGCAMFIGEISGAHRQELRAFADHQKLALHLLSRLIVQALPAESNELKILTEVLERAMKECDYYTSPPFGPDEAGADDATGENDTTSADDTISGAEEEDAEDDD</sequence>
<organism evidence="2 3">
    <name type="scientific">Clohesyomyces aquaticus</name>
    <dbReference type="NCBI Taxonomy" id="1231657"/>
    <lineage>
        <taxon>Eukaryota</taxon>
        <taxon>Fungi</taxon>
        <taxon>Dikarya</taxon>
        <taxon>Ascomycota</taxon>
        <taxon>Pezizomycotina</taxon>
        <taxon>Dothideomycetes</taxon>
        <taxon>Pleosporomycetidae</taxon>
        <taxon>Pleosporales</taxon>
        <taxon>Lindgomycetaceae</taxon>
        <taxon>Clohesyomyces</taxon>
    </lineage>
</organism>
<name>A0A1Y1ZWW2_9PLEO</name>
<protein>
    <submittedName>
        <fullName evidence="2">Uncharacterized protein</fullName>
    </submittedName>
</protein>
<evidence type="ECO:0000313" key="3">
    <source>
        <dbReference type="Proteomes" id="UP000193144"/>
    </source>
</evidence>
<evidence type="ECO:0000256" key="1">
    <source>
        <dbReference type="SAM" id="MobiDB-lite"/>
    </source>
</evidence>
<feature type="region of interest" description="Disordered" evidence="1">
    <location>
        <begin position="183"/>
        <end position="223"/>
    </location>
</feature>
<evidence type="ECO:0000313" key="2">
    <source>
        <dbReference type="EMBL" id="ORY14741.1"/>
    </source>
</evidence>
<gene>
    <name evidence="2" type="ORF">BCR34DRAFT_598876</name>
</gene>
<dbReference type="AlphaFoldDB" id="A0A1Y1ZWW2"/>